<name>A0A1I7ZLT7_9BILA</name>
<sequence length="105" mass="12448">MYPYKPDTVRLEGWIGGHRVENTTAFDWSDETPWNYEAFKETGSLFDCVELSHTFDGQNAAHPVWTPSYCYHAFNFICKKPIDDYVAMKMNKEQFFRGVYKHFFV</sequence>
<protein>
    <submittedName>
        <fullName evidence="3">C-type lectin domain-containing protein</fullName>
    </submittedName>
</protein>
<feature type="domain" description="C-type lectin" evidence="1">
    <location>
        <begin position="14"/>
        <end position="79"/>
    </location>
</feature>
<dbReference type="CDD" id="cd00037">
    <property type="entry name" value="CLECT"/>
    <property type="match status" value="1"/>
</dbReference>
<dbReference type="InterPro" id="IPR016187">
    <property type="entry name" value="CTDL_fold"/>
</dbReference>
<dbReference type="SUPFAM" id="SSF56436">
    <property type="entry name" value="C-type lectin-like"/>
    <property type="match status" value="1"/>
</dbReference>
<dbReference type="PROSITE" id="PS50041">
    <property type="entry name" value="C_TYPE_LECTIN_2"/>
    <property type="match status" value="1"/>
</dbReference>
<keyword evidence="2" id="KW-1185">Reference proteome</keyword>
<dbReference type="Gene3D" id="3.10.100.10">
    <property type="entry name" value="Mannose-Binding Protein A, subunit A"/>
    <property type="match status" value="1"/>
</dbReference>
<accession>A0A1I7ZLT7</accession>
<evidence type="ECO:0000259" key="1">
    <source>
        <dbReference type="PROSITE" id="PS50041"/>
    </source>
</evidence>
<dbReference type="WBParaSite" id="L893_g27836.t1">
    <property type="protein sequence ID" value="L893_g27836.t1"/>
    <property type="gene ID" value="L893_g27836"/>
</dbReference>
<dbReference type="InterPro" id="IPR001304">
    <property type="entry name" value="C-type_lectin-like"/>
</dbReference>
<organism evidence="2 3">
    <name type="scientific">Steinernema glaseri</name>
    <dbReference type="NCBI Taxonomy" id="37863"/>
    <lineage>
        <taxon>Eukaryota</taxon>
        <taxon>Metazoa</taxon>
        <taxon>Ecdysozoa</taxon>
        <taxon>Nematoda</taxon>
        <taxon>Chromadorea</taxon>
        <taxon>Rhabditida</taxon>
        <taxon>Tylenchina</taxon>
        <taxon>Panagrolaimomorpha</taxon>
        <taxon>Strongyloidoidea</taxon>
        <taxon>Steinernematidae</taxon>
        <taxon>Steinernema</taxon>
    </lineage>
</organism>
<dbReference type="Proteomes" id="UP000095287">
    <property type="component" value="Unplaced"/>
</dbReference>
<proteinExistence type="predicted"/>
<reference evidence="3" key="1">
    <citation type="submission" date="2016-11" db="UniProtKB">
        <authorList>
            <consortium name="WormBaseParasite"/>
        </authorList>
    </citation>
    <scope>IDENTIFICATION</scope>
</reference>
<dbReference type="InterPro" id="IPR016186">
    <property type="entry name" value="C-type_lectin-like/link_sf"/>
</dbReference>
<evidence type="ECO:0000313" key="2">
    <source>
        <dbReference type="Proteomes" id="UP000095287"/>
    </source>
</evidence>
<dbReference type="AlphaFoldDB" id="A0A1I7ZLT7"/>
<evidence type="ECO:0000313" key="3">
    <source>
        <dbReference type="WBParaSite" id="L893_g27836.t1"/>
    </source>
</evidence>